<keyword evidence="5 8" id="KW-0521">NADP</keyword>
<dbReference type="InterPro" id="IPR052530">
    <property type="entry name" value="NAD(P)H_nitroreductase"/>
</dbReference>
<evidence type="ECO:0000256" key="6">
    <source>
        <dbReference type="ARBA" id="ARBA00023002"/>
    </source>
</evidence>
<evidence type="ECO:0000313" key="10">
    <source>
        <dbReference type="EMBL" id="MFC6332724.1"/>
    </source>
</evidence>
<evidence type="ECO:0000256" key="7">
    <source>
        <dbReference type="ARBA" id="ARBA00023027"/>
    </source>
</evidence>
<dbReference type="InterPro" id="IPR029479">
    <property type="entry name" value="Nitroreductase"/>
</dbReference>
<dbReference type="EC" id="1.-.-.-" evidence="8"/>
<evidence type="ECO:0000256" key="1">
    <source>
        <dbReference type="ARBA" id="ARBA00001917"/>
    </source>
</evidence>
<dbReference type="SUPFAM" id="SSF55469">
    <property type="entry name" value="FMN-dependent nitroreductase-like"/>
    <property type="match status" value="1"/>
</dbReference>
<evidence type="ECO:0000313" key="11">
    <source>
        <dbReference type="Proteomes" id="UP001596233"/>
    </source>
</evidence>
<evidence type="ECO:0000256" key="4">
    <source>
        <dbReference type="ARBA" id="ARBA00022643"/>
    </source>
</evidence>
<keyword evidence="6 8" id="KW-0560">Oxidoreductase</keyword>
<proteinExistence type="inferred from homology"/>
<dbReference type="RefSeq" id="WP_379233461.1">
    <property type="nucleotide sequence ID" value="NZ_JBHSTE010000003.1"/>
</dbReference>
<keyword evidence="3 8" id="KW-0285">Flavoprotein</keyword>
<keyword evidence="7 8" id="KW-0520">NAD</keyword>
<feature type="domain" description="Nitroreductase" evidence="9">
    <location>
        <begin position="16"/>
        <end position="173"/>
    </location>
</feature>
<evidence type="ECO:0000259" key="9">
    <source>
        <dbReference type="Pfam" id="PF00881"/>
    </source>
</evidence>
<dbReference type="PANTHER" id="PTHR43821:SF1">
    <property type="entry name" value="NAD(P)H NITROREDUCTASE YDJA-RELATED"/>
    <property type="match status" value="1"/>
</dbReference>
<gene>
    <name evidence="10" type="ORF">ACFP56_08825</name>
</gene>
<organism evidence="10 11">
    <name type="scientific">Paenibacillus septentrionalis</name>
    <dbReference type="NCBI Taxonomy" id="429342"/>
    <lineage>
        <taxon>Bacteria</taxon>
        <taxon>Bacillati</taxon>
        <taxon>Bacillota</taxon>
        <taxon>Bacilli</taxon>
        <taxon>Bacillales</taxon>
        <taxon>Paenibacillaceae</taxon>
        <taxon>Paenibacillus</taxon>
    </lineage>
</organism>
<evidence type="ECO:0000256" key="8">
    <source>
        <dbReference type="PIRNR" id="PIRNR000232"/>
    </source>
</evidence>
<evidence type="ECO:0000256" key="5">
    <source>
        <dbReference type="ARBA" id="ARBA00022857"/>
    </source>
</evidence>
<name>A0ABW1V5J2_9BACL</name>
<comment type="similarity">
    <text evidence="2 8">Belongs to the nitroreductase family.</text>
</comment>
<dbReference type="PANTHER" id="PTHR43821">
    <property type="entry name" value="NAD(P)H NITROREDUCTASE YDJA-RELATED"/>
    <property type="match status" value="1"/>
</dbReference>
<dbReference type="InterPro" id="IPR026021">
    <property type="entry name" value="YdjA-like"/>
</dbReference>
<dbReference type="InterPro" id="IPR000415">
    <property type="entry name" value="Nitroreductase-like"/>
</dbReference>
<keyword evidence="4 8" id="KW-0288">FMN</keyword>
<dbReference type="EMBL" id="JBHSTE010000003">
    <property type="protein sequence ID" value="MFC6332724.1"/>
    <property type="molecule type" value="Genomic_DNA"/>
</dbReference>
<accession>A0ABW1V5J2</accession>
<evidence type="ECO:0000256" key="2">
    <source>
        <dbReference type="ARBA" id="ARBA00007118"/>
    </source>
</evidence>
<evidence type="ECO:0000256" key="3">
    <source>
        <dbReference type="ARBA" id="ARBA00022630"/>
    </source>
</evidence>
<keyword evidence="11" id="KW-1185">Reference proteome</keyword>
<dbReference type="CDD" id="cd02135">
    <property type="entry name" value="YdjA-like"/>
    <property type="match status" value="1"/>
</dbReference>
<dbReference type="Gene3D" id="3.40.109.10">
    <property type="entry name" value="NADH Oxidase"/>
    <property type="match status" value="1"/>
</dbReference>
<dbReference type="Proteomes" id="UP001596233">
    <property type="component" value="Unassembled WGS sequence"/>
</dbReference>
<reference evidence="11" key="1">
    <citation type="journal article" date="2019" name="Int. J. Syst. Evol. Microbiol.">
        <title>The Global Catalogue of Microorganisms (GCM) 10K type strain sequencing project: providing services to taxonomists for standard genome sequencing and annotation.</title>
        <authorList>
            <consortium name="The Broad Institute Genomics Platform"/>
            <consortium name="The Broad Institute Genome Sequencing Center for Infectious Disease"/>
            <person name="Wu L."/>
            <person name="Ma J."/>
        </authorList>
    </citation>
    <scope>NUCLEOTIDE SEQUENCE [LARGE SCALE GENOMIC DNA]</scope>
    <source>
        <strain evidence="11">PCU 280</strain>
    </source>
</reference>
<comment type="caution">
    <text evidence="10">The sequence shown here is derived from an EMBL/GenBank/DDBJ whole genome shotgun (WGS) entry which is preliminary data.</text>
</comment>
<dbReference type="PIRSF" id="PIRSF000232">
    <property type="entry name" value="YdjA"/>
    <property type="match status" value="1"/>
</dbReference>
<dbReference type="Pfam" id="PF00881">
    <property type="entry name" value="Nitroreductase"/>
    <property type="match status" value="1"/>
</dbReference>
<comment type="cofactor">
    <cofactor evidence="1 8">
        <name>FMN</name>
        <dbReference type="ChEBI" id="CHEBI:58210"/>
    </cofactor>
</comment>
<protein>
    <recommendedName>
        <fullName evidence="8">Putative NAD(P)H nitroreductase</fullName>
        <ecNumber evidence="8">1.-.-.-</ecNumber>
    </recommendedName>
</protein>
<sequence length="195" mass="21490">MSELTNAKGEAVLNAIKERRTIGRVKQDNVPRGVIEQLLEAATWAPSHYNTQPWKFIVMTGEGRKQLGEGYANVYTATTGDTDPLKREKEAKKAYRAPVVIAAICSPSVDPRATLDEELAAAHAAVQNMLLAAHALEIGAIWRSGAPMYHEAMHRQFGLQDNEKLIGFIYAGYPDMTPSAPSRRSVDEVTKWVEA</sequence>